<dbReference type="InterPro" id="IPR001878">
    <property type="entry name" value="Znf_CCHC"/>
</dbReference>
<dbReference type="KEGG" id="cqu:CpipJ_CPIJ014636"/>
<keyword evidence="6" id="KW-1185">Reference proteome</keyword>
<dbReference type="Gene3D" id="4.10.60.10">
    <property type="entry name" value="Zinc finger, CCHC-type"/>
    <property type="match status" value="1"/>
</dbReference>
<dbReference type="InterPro" id="IPR036875">
    <property type="entry name" value="Znf_CCHC_sf"/>
</dbReference>
<dbReference type="SMART" id="SM00343">
    <property type="entry name" value="ZnF_C2HC"/>
    <property type="match status" value="1"/>
</dbReference>
<evidence type="ECO:0000313" key="6">
    <source>
        <dbReference type="Proteomes" id="UP000002320"/>
    </source>
</evidence>
<dbReference type="EnsemblMetazoa" id="CPIJ014636-RA">
    <property type="protein sequence ID" value="CPIJ014636-PA"/>
    <property type="gene ID" value="CPIJ014636"/>
</dbReference>
<gene>
    <name evidence="5" type="primary">6047893</name>
    <name evidence="4" type="ORF">CpipJ_CPIJ014636</name>
</gene>
<dbReference type="VEuPathDB" id="VectorBase:CPIJ014636"/>
<accession>B0X5G3</accession>
<dbReference type="GO" id="GO:0003676">
    <property type="term" value="F:nucleic acid binding"/>
    <property type="evidence" value="ECO:0007669"/>
    <property type="project" value="InterPro"/>
</dbReference>
<dbReference type="PROSITE" id="PS50158">
    <property type="entry name" value="ZF_CCHC"/>
    <property type="match status" value="1"/>
</dbReference>
<dbReference type="Proteomes" id="UP000002320">
    <property type="component" value="Unassembled WGS sequence"/>
</dbReference>
<name>B0X5G3_CULQU</name>
<protein>
    <submittedName>
        <fullName evidence="4 5">Peptidase</fullName>
    </submittedName>
</protein>
<dbReference type="PANTHER" id="PTHR35317">
    <property type="entry name" value="OS04G0629600 PROTEIN"/>
    <property type="match status" value="1"/>
</dbReference>
<dbReference type="InParanoid" id="B0X5G3"/>
<reference evidence="4" key="1">
    <citation type="submission" date="2007-03" db="EMBL/GenBank/DDBJ databases">
        <title>Annotation of Culex pipiens quinquefasciatus.</title>
        <authorList>
            <consortium name="The Broad Institute Genome Sequencing Platform"/>
            <person name="Atkinson P.W."/>
            <person name="Hemingway J."/>
            <person name="Christensen B.M."/>
            <person name="Higgs S."/>
            <person name="Kodira C."/>
            <person name="Hannick L."/>
            <person name="Megy K."/>
            <person name="O'Leary S."/>
            <person name="Pearson M."/>
            <person name="Haas B.J."/>
            <person name="Mauceli E."/>
            <person name="Wortman J.R."/>
            <person name="Lee N.H."/>
            <person name="Guigo R."/>
            <person name="Stanke M."/>
            <person name="Alvarado L."/>
            <person name="Amedeo P."/>
            <person name="Antoine C.H."/>
            <person name="Arensburger P."/>
            <person name="Bidwell S.L."/>
            <person name="Crawford M."/>
            <person name="Camaro F."/>
            <person name="Devon K."/>
            <person name="Engels R."/>
            <person name="Hammond M."/>
            <person name="Howarth C."/>
            <person name="Koehrsen M."/>
            <person name="Lawson D."/>
            <person name="Montgomery P."/>
            <person name="Nene V."/>
            <person name="Nusbaum C."/>
            <person name="Puiu D."/>
            <person name="Romero-Severson J."/>
            <person name="Severson D.W."/>
            <person name="Shumway M."/>
            <person name="Sisk P."/>
            <person name="Stolte C."/>
            <person name="Zeng Q."/>
            <person name="Eisenstadt E."/>
            <person name="Fraser-Liggett C."/>
            <person name="Strausberg R."/>
            <person name="Galagan J."/>
            <person name="Birren B."/>
            <person name="Collins F.H."/>
        </authorList>
    </citation>
    <scope>NUCLEOTIDE SEQUENCE [LARGE SCALE GENOMIC DNA]</scope>
    <source>
        <strain evidence="4">JHB</strain>
    </source>
</reference>
<dbReference type="eggNOG" id="KOG0017">
    <property type="taxonomic scope" value="Eukaryota"/>
</dbReference>
<proteinExistence type="predicted"/>
<evidence type="ECO:0000259" key="3">
    <source>
        <dbReference type="PROSITE" id="PS50158"/>
    </source>
</evidence>
<keyword evidence="1" id="KW-0863">Zinc-finger</keyword>
<evidence type="ECO:0000256" key="1">
    <source>
        <dbReference type="PROSITE-ProRule" id="PRU00047"/>
    </source>
</evidence>
<dbReference type="SUPFAM" id="SSF57756">
    <property type="entry name" value="Retrovirus zinc finger-like domains"/>
    <property type="match status" value="1"/>
</dbReference>
<keyword evidence="1" id="KW-0479">Metal-binding</keyword>
<dbReference type="GO" id="GO:0008270">
    <property type="term" value="F:zinc ion binding"/>
    <property type="evidence" value="ECO:0007669"/>
    <property type="project" value="UniProtKB-KW"/>
</dbReference>
<evidence type="ECO:0000313" key="5">
    <source>
        <dbReference type="EnsemblMetazoa" id="CPIJ014636-PA"/>
    </source>
</evidence>
<dbReference type="PANTHER" id="PTHR35317:SF29">
    <property type="entry name" value="CCHC-TYPE DOMAIN-CONTAINING PROTEIN"/>
    <property type="match status" value="1"/>
</dbReference>
<reference evidence="5" key="2">
    <citation type="submission" date="2021-02" db="UniProtKB">
        <authorList>
            <consortium name="EnsemblMetazoa"/>
        </authorList>
    </citation>
    <scope>IDENTIFICATION</scope>
    <source>
        <strain evidence="5">JHB</strain>
    </source>
</reference>
<feature type="region of interest" description="Disordered" evidence="2">
    <location>
        <begin position="214"/>
        <end position="241"/>
    </location>
</feature>
<dbReference type="AlphaFoldDB" id="B0X5G3"/>
<evidence type="ECO:0000313" key="4">
    <source>
        <dbReference type="EMBL" id="EDS40848.1"/>
    </source>
</evidence>
<dbReference type="Pfam" id="PF14223">
    <property type="entry name" value="Retrotran_gag_2"/>
    <property type="match status" value="1"/>
</dbReference>
<dbReference type="STRING" id="7176.B0X5G3"/>
<dbReference type="HOGENOM" id="CLU_048009_0_0_1"/>
<dbReference type="EMBL" id="DS232378">
    <property type="protein sequence ID" value="EDS40848.1"/>
    <property type="molecule type" value="Genomic_DNA"/>
</dbReference>
<dbReference type="OMA" id="IHEVESM"/>
<feature type="domain" description="CCHC-type" evidence="3">
    <location>
        <begin position="251"/>
        <end position="265"/>
    </location>
</feature>
<feature type="region of interest" description="Disordered" evidence="2">
    <location>
        <begin position="293"/>
        <end position="325"/>
    </location>
</feature>
<evidence type="ECO:0000256" key="2">
    <source>
        <dbReference type="SAM" id="MobiDB-lite"/>
    </source>
</evidence>
<dbReference type="Pfam" id="PF00098">
    <property type="entry name" value="zf-CCHC"/>
    <property type="match status" value="1"/>
</dbReference>
<feature type="compositionally biased region" description="Polar residues" evidence="2">
    <location>
        <begin position="314"/>
        <end position="325"/>
    </location>
</feature>
<keyword evidence="1" id="KW-0862">Zinc</keyword>
<organism>
    <name type="scientific">Culex quinquefasciatus</name>
    <name type="common">Southern house mosquito</name>
    <name type="synonym">Culex pungens</name>
    <dbReference type="NCBI Taxonomy" id="7176"/>
    <lineage>
        <taxon>Eukaryota</taxon>
        <taxon>Metazoa</taxon>
        <taxon>Ecdysozoa</taxon>
        <taxon>Arthropoda</taxon>
        <taxon>Hexapoda</taxon>
        <taxon>Insecta</taxon>
        <taxon>Pterygota</taxon>
        <taxon>Neoptera</taxon>
        <taxon>Endopterygota</taxon>
        <taxon>Diptera</taxon>
        <taxon>Nematocera</taxon>
        <taxon>Culicoidea</taxon>
        <taxon>Culicidae</taxon>
        <taxon>Culicinae</taxon>
        <taxon>Culicini</taxon>
        <taxon>Culex</taxon>
        <taxon>Culex</taxon>
    </lineage>
</organism>
<sequence length="325" mass="36524">MADDKIEKLNDQNFEIWKFRMELKLTKEKLIKVVLEPKPRLKPVAGSGQTEATGDQTDAAAAGVPAVSAAEMAAWLEKDGEARHAIGMAVENDQLVHICRKKTAKEMWDTLLGIHEVESMNTMMTVMQKMCSLKLQEDGNLPEHLKKLTAMHNRLEVADEGLKPRQFVAVILSSLPMSYGTLINVIEGYPREQITVDFVKSKLRDEWRRRQECQEFQSGPSDEKALKISAKSGSRAKPKAAELKKKKSGVCHFCQEEGHFIRDCPVMAEKRKEVMKSDAKRGSAKVNLAAEVHSEKEVLGRSAKPGSGIERMRNNSMKTYSETNW</sequence>